<evidence type="ECO:0000313" key="1">
    <source>
        <dbReference type="EMBL" id="KJA20310.1"/>
    </source>
</evidence>
<dbReference type="Proteomes" id="UP000054270">
    <property type="component" value="Unassembled WGS sequence"/>
</dbReference>
<dbReference type="EMBL" id="KN817568">
    <property type="protein sequence ID" value="KJA20310.1"/>
    <property type="molecule type" value="Genomic_DNA"/>
</dbReference>
<evidence type="ECO:0000313" key="2">
    <source>
        <dbReference type="Proteomes" id="UP000054270"/>
    </source>
</evidence>
<sequence length="278" mass="30806">MIHGPPSNLGALLPSAHHSVVYYRCTSPPVSTLGKDRRDPQCMRIHMSPGLVLPRMHPACVPHVPRVSVSAAADHTATTLGAFPQRVSQHAPNCSPMKARTDAGAMFFGAPIYIMRDIRCMSSDVNMDYWAPGGYAIRAFTREQHTHPCWYAVSIRQCPLVQGVYLCTRRRVCSPPYVASRTWSKQHPDTIKRNNKYSGNISFIYYFLLNTRARRDLERTQNVDFVGLFSVHGGVSSSPGSSVFCLAETFSLSIVSRIPDISCSSPKWSISPGSCLTM</sequence>
<protein>
    <submittedName>
        <fullName evidence="1">Uncharacterized protein</fullName>
    </submittedName>
</protein>
<gene>
    <name evidence="1" type="ORF">HYPSUDRAFT_816063</name>
</gene>
<dbReference type="AlphaFoldDB" id="A0A0D2PK15"/>
<proteinExistence type="predicted"/>
<organism evidence="1 2">
    <name type="scientific">Hypholoma sublateritium (strain FD-334 SS-4)</name>
    <dbReference type="NCBI Taxonomy" id="945553"/>
    <lineage>
        <taxon>Eukaryota</taxon>
        <taxon>Fungi</taxon>
        <taxon>Dikarya</taxon>
        <taxon>Basidiomycota</taxon>
        <taxon>Agaricomycotina</taxon>
        <taxon>Agaricomycetes</taxon>
        <taxon>Agaricomycetidae</taxon>
        <taxon>Agaricales</taxon>
        <taxon>Agaricineae</taxon>
        <taxon>Strophariaceae</taxon>
        <taxon>Hypholoma</taxon>
    </lineage>
</organism>
<name>A0A0D2PK15_HYPSF</name>
<keyword evidence="2" id="KW-1185">Reference proteome</keyword>
<reference evidence="2" key="1">
    <citation type="submission" date="2014-04" db="EMBL/GenBank/DDBJ databases">
        <title>Evolutionary Origins and Diversification of the Mycorrhizal Mutualists.</title>
        <authorList>
            <consortium name="DOE Joint Genome Institute"/>
            <consortium name="Mycorrhizal Genomics Consortium"/>
            <person name="Kohler A."/>
            <person name="Kuo A."/>
            <person name="Nagy L.G."/>
            <person name="Floudas D."/>
            <person name="Copeland A."/>
            <person name="Barry K.W."/>
            <person name="Cichocki N."/>
            <person name="Veneault-Fourrey C."/>
            <person name="LaButti K."/>
            <person name="Lindquist E.A."/>
            <person name="Lipzen A."/>
            <person name="Lundell T."/>
            <person name="Morin E."/>
            <person name="Murat C."/>
            <person name="Riley R."/>
            <person name="Ohm R."/>
            <person name="Sun H."/>
            <person name="Tunlid A."/>
            <person name="Henrissat B."/>
            <person name="Grigoriev I.V."/>
            <person name="Hibbett D.S."/>
            <person name="Martin F."/>
        </authorList>
    </citation>
    <scope>NUCLEOTIDE SEQUENCE [LARGE SCALE GENOMIC DNA]</scope>
    <source>
        <strain evidence="2">FD-334 SS-4</strain>
    </source>
</reference>
<accession>A0A0D2PK15</accession>